<reference evidence="2" key="1">
    <citation type="submission" date="2023-05" db="EMBL/GenBank/DDBJ databases">
        <title>Draft genome of Pseudofrankia sp. BMG5.37.</title>
        <authorList>
            <person name="Gtari M."/>
            <person name="Ghodhbane F."/>
            <person name="Sbissi I."/>
        </authorList>
    </citation>
    <scope>NUCLEOTIDE SEQUENCE [LARGE SCALE GENOMIC DNA]</scope>
    <source>
        <strain evidence="2">BMG 814</strain>
    </source>
</reference>
<protein>
    <submittedName>
        <fullName evidence="1">LysM domain-containing protein</fullName>
    </submittedName>
</protein>
<keyword evidence="2" id="KW-1185">Reference proteome</keyword>
<dbReference type="RefSeq" id="WP_305998305.1">
    <property type="nucleotide sequence ID" value="NZ_JASNFN010000002.1"/>
</dbReference>
<sequence>MARGSRYDGAEVASARIVDGRGGEREVSYLRRRLHGTSSAPALAHHRVAEEDRLDLVSARYYGDPMAFWRICDANHALDPDDLVARDAAGRLLVVPAPVV</sequence>
<comment type="caution">
    <text evidence="1">The sequence shown here is derived from an EMBL/GenBank/DDBJ whole genome shotgun (WGS) entry which is preliminary data.</text>
</comment>
<gene>
    <name evidence="1" type="ORF">QOZ88_02965</name>
</gene>
<proteinExistence type="predicted"/>
<dbReference type="Proteomes" id="UP001233673">
    <property type="component" value="Unassembled WGS sequence"/>
</dbReference>
<accession>A0ABT9I7P2</accession>
<name>A0ABT9I7P2_9ACTN</name>
<dbReference type="EMBL" id="JASNFN010000002">
    <property type="protein sequence ID" value="MDP5181586.1"/>
    <property type="molecule type" value="Genomic_DNA"/>
</dbReference>
<evidence type="ECO:0000313" key="2">
    <source>
        <dbReference type="Proteomes" id="UP001233673"/>
    </source>
</evidence>
<evidence type="ECO:0000313" key="1">
    <source>
        <dbReference type="EMBL" id="MDP5181586.1"/>
    </source>
</evidence>
<organism evidence="1 2">
    <name type="scientific">Blastococcus carthaginiensis</name>
    <dbReference type="NCBI Taxonomy" id="3050034"/>
    <lineage>
        <taxon>Bacteria</taxon>
        <taxon>Bacillati</taxon>
        <taxon>Actinomycetota</taxon>
        <taxon>Actinomycetes</taxon>
        <taxon>Geodermatophilales</taxon>
        <taxon>Geodermatophilaceae</taxon>
        <taxon>Blastococcus</taxon>
    </lineage>
</organism>